<evidence type="ECO:0000259" key="2">
    <source>
        <dbReference type="Pfam" id="PF03330"/>
    </source>
</evidence>
<dbReference type="GeneID" id="5619787"/>
<dbReference type="InterPro" id="IPR009009">
    <property type="entry name" value="RlpA-like_DPBB"/>
</dbReference>
<dbReference type="OrthoDB" id="2917841at2"/>
<dbReference type="InterPro" id="IPR036908">
    <property type="entry name" value="RlpA-like_sf"/>
</dbReference>
<reference evidence="3 4" key="1">
    <citation type="submission" date="2012-09" db="EMBL/GenBank/DDBJ databases">
        <title>Genome Sequence of Bacillus sp. DW5-4.</title>
        <authorList>
            <person name="Lai Q."/>
            <person name="Liu Y."/>
            <person name="Shao Z."/>
        </authorList>
    </citation>
    <scope>NUCLEOTIDE SEQUENCE [LARGE SCALE GENOMIC DNA]</scope>
    <source>
        <strain evidence="3 4">DW5-4</strain>
    </source>
</reference>
<name>A0A081LCL3_9BACI</name>
<evidence type="ECO:0000256" key="1">
    <source>
        <dbReference type="SAM" id="SignalP"/>
    </source>
</evidence>
<dbReference type="Proteomes" id="UP000028091">
    <property type="component" value="Unassembled WGS sequence"/>
</dbReference>
<protein>
    <recommendedName>
        <fullName evidence="2">RlpA-like protein double-psi beta-barrel domain-containing protein</fullName>
    </recommendedName>
</protein>
<gene>
    <name evidence="3" type="ORF">BA70_17405</name>
</gene>
<dbReference type="Gene3D" id="2.40.40.10">
    <property type="entry name" value="RlpA-like domain"/>
    <property type="match status" value="1"/>
</dbReference>
<sequence>MNKKLIATIVTVASLFLAFSFSHGASAKKVSGNITWYNGVGKKGADGKKLGHWDAATKMGFDVPKKGTKLRVTTKAKPHKVITVYKYDVGRMPNAVLDVSPKAFKALGYKTSKGVVKGHYTY</sequence>
<keyword evidence="4" id="KW-1185">Reference proteome</keyword>
<accession>A0A081LCL3</accession>
<organism evidence="3 4">
    <name type="scientific">Bacillus zhangzhouensis</name>
    <dbReference type="NCBI Taxonomy" id="1178540"/>
    <lineage>
        <taxon>Bacteria</taxon>
        <taxon>Bacillati</taxon>
        <taxon>Bacillota</taxon>
        <taxon>Bacilli</taxon>
        <taxon>Bacillales</taxon>
        <taxon>Bacillaceae</taxon>
        <taxon>Bacillus</taxon>
    </lineage>
</organism>
<dbReference type="Pfam" id="PF03330">
    <property type="entry name" value="DPBB_1"/>
    <property type="match status" value="1"/>
</dbReference>
<keyword evidence="1" id="KW-0732">Signal</keyword>
<dbReference type="AlphaFoldDB" id="A0A081LCL3"/>
<evidence type="ECO:0000313" key="4">
    <source>
        <dbReference type="Proteomes" id="UP000028091"/>
    </source>
</evidence>
<feature type="chain" id="PRO_5001759078" description="RlpA-like protein double-psi beta-barrel domain-containing protein" evidence="1">
    <location>
        <begin position="28"/>
        <end position="122"/>
    </location>
</feature>
<dbReference type="eggNOG" id="COG0797">
    <property type="taxonomic scope" value="Bacteria"/>
</dbReference>
<dbReference type="EMBL" id="JOTP01000006">
    <property type="protein sequence ID" value="KEP26989.1"/>
    <property type="molecule type" value="Genomic_DNA"/>
</dbReference>
<comment type="caution">
    <text evidence="3">The sequence shown here is derived from an EMBL/GenBank/DDBJ whole genome shotgun (WGS) entry which is preliminary data.</text>
</comment>
<feature type="signal peptide" evidence="1">
    <location>
        <begin position="1"/>
        <end position="27"/>
    </location>
</feature>
<proteinExistence type="predicted"/>
<evidence type="ECO:0000313" key="3">
    <source>
        <dbReference type="EMBL" id="KEP26989.1"/>
    </source>
</evidence>
<feature type="domain" description="RlpA-like protein double-psi beta-barrel" evidence="2">
    <location>
        <begin position="31"/>
        <end position="120"/>
    </location>
</feature>
<dbReference type="RefSeq" id="WP_003213878.1">
    <property type="nucleotide sequence ID" value="NZ_JALPZN010000028.1"/>
</dbReference>